<dbReference type="EMBL" id="JABBWK010000044">
    <property type="protein sequence ID" value="KAG1897677.1"/>
    <property type="molecule type" value="Genomic_DNA"/>
</dbReference>
<name>A0AAD4E1M0_9AGAM</name>
<dbReference type="RefSeq" id="XP_041223253.1">
    <property type="nucleotide sequence ID" value="XM_041370373.1"/>
</dbReference>
<gene>
    <name evidence="1" type="ORF">F5891DRAFT_1279917</name>
</gene>
<evidence type="ECO:0008006" key="3">
    <source>
        <dbReference type="Google" id="ProtNLM"/>
    </source>
</evidence>
<reference evidence="1" key="1">
    <citation type="journal article" date="2020" name="New Phytol.">
        <title>Comparative genomics reveals dynamic genome evolution in host specialist ectomycorrhizal fungi.</title>
        <authorList>
            <person name="Lofgren L.A."/>
            <person name="Nguyen N.H."/>
            <person name="Vilgalys R."/>
            <person name="Ruytinx J."/>
            <person name="Liao H.L."/>
            <person name="Branco S."/>
            <person name="Kuo A."/>
            <person name="LaButti K."/>
            <person name="Lipzen A."/>
            <person name="Andreopoulos W."/>
            <person name="Pangilinan J."/>
            <person name="Riley R."/>
            <person name="Hundley H."/>
            <person name="Na H."/>
            <person name="Barry K."/>
            <person name="Grigoriev I.V."/>
            <person name="Stajich J.E."/>
            <person name="Kennedy P.G."/>
        </authorList>
    </citation>
    <scope>NUCLEOTIDE SEQUENCE</scope>
    <source>
        <strain evidence="1">FC203</strain>
    </source>
</reference>
<accession>A0AAD4E1M0</accession>
<dbReference type="InterPro" id="IPR032675">
    <property type="entry name" value="LRR_dom_sf"/>
</dbReference>
<dbReference type="Proteomes" id="UP001195769">
    <property type="component" value="Unassembled WGS sequence"/>
</dbReference>
<protein>
    <recommendedName>
        <fullName evidence="3">F-box domain-containing protein</fullName>
    </recommendedName>
</protein>
<dbReference type="GeneID" id="64664671"/>
<sequence>MHRCLLLDEILEVIFDFVFNSMKLVDLRSASNCHQIPYILPSCYHHDRRSVFCLALTCHAFRDIAFGLLYSHLCSVRPLIKSLPHSELVFSGTASLVLTSEQFNSSIPYAARVKFLFMQYDYHGTVYATLLASAPKDTLIFPNLRSLTWYDGRITSIPVLRLFLPTLETLSIDITETSFRQAIIPDLHITAPHLKALELMGNYVATQSEIKSLLLTYPEGLTKFSFQYCTISSGLLDVIATWPRLRWLTLQLGPESIPSVPFHAPQMFQALTHLNISCNNLGIFTSFLRAFRMLRMDSDTYSLGCSNLKTIHINAKECNTSSTWSELLSSLTCTKLEHLIIEELCDWFSCTLAVFDFHPLLAHPIALAELKTLVLIPNGYTSTITLTDTDIITLARTCPYLTVLDLGVRNTPISLYALNFLVRRCRELRRASVCVNAELDALGRTLLKNDVDNDQGGLQPNMQLFQLHIGGKSPIACVGPLRPSTAPDLMMSIPRFLHMMAPRLESIMKILPEGKYGRRWEMVSDALSVMVKDSAKES</sequence>
<comment type="caution">
    <text evidence="1">The sequence shown here is derived from an EMBL/GenBank/DDBJ whole genome shotgun (WGS) entry which is preliminary data.</text>
</comment>
<evidence type="ECO:0000313" key="1">
    <source>
        <dbReference type="EMBL" id="KAG1897677.1"/>
    </source>
</evidence>
<evidence type="ECO:0000313" key="2">
    <source>
        <dbReference type="Proteomes" id="UP001195769"/>
    </source>
</evidence>
<dbReference type="Gene3D" id="3.80.10.10">
    <property type="entry name" value="Ribonuclease Inhibitor"/>
    <property type="match status" value="1"/>
</dbReference>
<proteinExistence type="predicted"/>
<dbReference type="AlphaFoldDB" id="A0AAD4E1M0"/>
<organism evidence="1 2">
    <name type="scientific">Suillus fuscotomentosus</name>
    <dbReference type="NCBI Taxonomy" id="1912939"/>
    <lineage>
        <taxon>Eukaryota</taxon>
        <taxon>Fungi</taxon>
        <taxon>Dikarya</taxon>
        <taxon>Basidiomycota</taxon>
        <taxon>Agaricomycotina</taxon>
        <taxon>Agaricomycetes</taxon>
        <taxon>Agaricomycetidae</taxon>
        <taxon>Boletales</taxon>
        <taxon>Suillineae</taxon>
        <taxon>Suillaceae</taxon>
        <taxon>Suillus</taxon>
    </lineage>
</organism>
<dbReference type="SUPFAM" id="SSF52047">
    <property type="entry name" value="RNI-like"/>
    <property type="match status" value="1"/>
</dbReference>
<keyword evidence="2" id="KW-1185">Reference proteome</keyword>